<comment type="caution">
    <text evidence="2">The sequence shown here is derived from an EMBL/GenBank/DDBJ whole genome shotgun (WGS) entry which is preliminary data.</text>
</comment>
<name>A0A9P5XG15_9AGAR</name>
<organism evidence="2 3">
    <name type="scientific">Macrolepiota fuliginosa MF-IS2</name>
    <dbReference type="NCBI Taxonomy" id="1400762"/>
    <lineage>
        <taxon>Eukaryota</taxon>
        <taxon>Fungi</taxon>
        <taxon>Dikarya</taxon>
        <taxon>Basidiomycota</taxon>
        <taxon>Agaricomycotina</taxon>
        <taxon>Agaricomycetes</taxon>
        <taxon>Agaricomycetidae</taxon>
        <taxon>Agaricales</taxon>
        <taxon>Agaricineae</taxon>
        <taxon>Agaricaceae</taxon>
        <taxon>Macrolepiota</taxon>
    </lineage>
</organism>
<evidence type="ECO:0000256" key="1">
    <source>
        <dbReference type="SAM" id="MobiDB-lite"/>
    </source>
</evidence>
<dbReference type="Proteomes" id="UP000807342">
    <property type="component" value="Unassembled WGS sequence"/>
</dbReference>
<dbReference type="OrthoDB" id="3250770at2759"/>
<evidence type="ECO:0000313" key="2">
    <source>
        <dbReference type="EMBL" id="KAF9449141.1"/>
    </source>
</evidence>
<sequence length="91" mass="9965">MPEATTSGQKQPHTTTSSMSTKVSRTETPSNTEIVPVSTITADPLDRGSSVPPQRNNGRNGVYSRAEQLEQARFRLLFIVWPAMFGLSMAL</sequence>
<dbReference type="AlphaFoldDB" id="A0A9P5XG15"/>
<proteinExistence type="predicted"/>
<accession>A0A9P5XG15</accession>
<dbReference type="EMBL" id="MU151139">
    <property type="protein sequence ID" value="KAF9449141.1"/>
    <property type="molecule type" value="Genomic_DNA"/>
</dbReference>
<keyword evidence="3" id="KW-1185">Reference proteome</keyword>
<evidence type="ECO:0000313" key="3">
    <source>
        <dbReference type="Proteomes" id="UP000807342"/>
    </source>
</evidence>
<gene>
    <name evidence="2" type="ORF">P691DRAFT_812937</name>
</gene>
<feature type="compositionally biased region" description="Polar residues" evidence="1">
    <location>
        <begin position="1"/>
        <end position="41"/>
    </location>
</feature>
<reference evidence="2" key="1">
    <citation type="submission" date="2020-11" db="EMBL/GenBank/DDBJ databases">
        <authorList>
            <consortium name="DOE Joint Genome Institute"/>
            <person name="Ahrendt S."/>
            <person name="Riley R."/>
            <person name="Andreopoulos W."/>
            <person name="Labutti K."/>
            <person name="Pangilinan J."/>
            <person name="Ruiz-Duenas F.J."/>
            <person name="Barrasa J.M."/>
            <person name="Sanchez-Garcia M."/>
            <person name="Camarero S."/>
            <person name="Miyauchi S."/>
            <person name="Serrano A."/>
            <person name="Linde D."/>
            <person name="Babiker R."/>
            <person name="Drula E."/>
            <person name="Ayuso-Fernandez I."/>
            <person name="Pacheco R."/>
            <person name="Padilla G."/>
            <person name="Ferreira P."/>
            <person name="Barriuso J."/>
            <person name="Kellner H."/>
            <person name="Castanera R."/>
            <person name="Alfaro M."/>
            <person name="Ramirez L."/>
            <person name="Pisabarro A.G."/>
            <person name="Kuo A."/>
            <person name="Tritt A."/>
            <person name="Lipzen A."/>
            <person name="He G."/>
            <person name="Yan M."/>
            <person name="Ng V."/>
            <person name="Cullen D."/>
            <person name="Martin F."/>
            <person name="Rosso M.-N."/>
            <person name="Henrissat B."/>
            <person name="Hibbett D."/>
            <person name="Martinez A.T."/>
            <person name="Grigoriev I.V."/>
        </authorList>
    </citation>
    <scope>NUCLEOTIDE SEQUENCE</scope>
    <source>
        <strain evidence="2">MF-IS2</strain>
    </source>
</reference>
<protein>
    <submittedName>
        <fullName evidence="2">Uncharacterized protein</fullName>
    </submittedName>
</protein>
<feature type="region of interest" description="Disordered" evidence="1">
    <location>
        <begin position="1"/>
        <end position="61"/>
    </location>
</feature>